<dbReference type="AlphaFoldDB" id="A0A7X6GWA0"/>
<comment type="caution">
    <text evidence="2">The sequence shown here is derived from an EMBL/GenBank/DDBJ whole genome shotgun (WGS) entry which is preliminary data.</text>
</comment>
<dbReference type="InterPro" id="IPR050256">
    <property type="entry name" value="Glycosyltransferase_2"/>
</dbReference>
<dbReference type="GO" id="GO:0016740">
    <property type="term" value="F:transferase activity"/>
    <property type="evidence" value="ECO:0007669"/>
    <property type="project" value="UniProtKB-KW"/>
</dbReference>
<dbReference type="SUPFAM" id="SSF53448">
    <property type="entry name" value="Nucleotide-diphospho-sugar transferases"/>
    <property type="match status" value="1"/>
</dbReference>
<dbReference type="Proteomes" id="UP000526408">
    <property type="component" value="Unassembled WGS sequence"/>
</dbReference>
<organism evidence="2 3">
    <name type="scientific">Roseicyclus persicicus</name>
    <dbReference type="NCBI Taxonomy" id="2650661"/>
    <lineage>
        <taxon>Bacteria</taxon>
        <taxon>Pseudomonadati</taxon>
        <taxon>Pseudomonadota</taxon>
        <taxon>Alphaproteobacteria</taxon>
        <taxon>Rhodobacterales</taxon>
        <taxon>Roseobacteraceae</taxon>
        <taxon>Roseicyclus</taxon>
    </lineage>
</organism>
<dbReference type="EMBL" id="JAAZQQ010000001">
    <property type="protein sequence ID" value="NKX43577.1"/>
    <property type="molecule type" value="Genomic_DNA"/>
</dbReference>
<dbReference type="InterPro" id="IPR029044">
    <property type="entry name" value="Nucleotide-diphossugar_trans"/>
</dbReference>
<reference evidence="2 3" key="1">
    <citation type="submission" date="2020-04" db="EMBL/GenBank/DDBJ databases">
        <authorList>
            <person name="Yoon J."/>
        </authorList>
    </citation>
    <scope>NUCLEOTIDE SEQUENCE [LARGE SCALE GENOMIC DNA]</scope>
    <source>
        <strain evidence="2 3">KMU-115</strain>
    </source>
</reference>
<protein>
    <submittedName>
        <fullName evidence="2">Glycosyltransferase</fullName>
    </submittedName>
</protein>
<accession>A0A7X6GWA0</accession>
<evidence type="ECO:0000259" key="1">
    <source>
        <dbReference type="Pfam" id="PF00535"/>
    </source>
</evidence>
<dbReference type="RefSeq" id="WP_168621936.1">
    <property type="nucleotide sequence ID" value="NZ_JAAZQQ010000001.1"/>
</dbReference>
<keyword evidence="3" id="KW-1185">Reference proteome</keyword>
<dbReference type="PANTHER" id="PTHR48090:SF6">
    <property type="entry name" value="SLR5056 PROTEIN"/>
    <property type="match status" value="1"/>
</dbReference>
<feature type="domain" description="Glycosyltransferase 2-like" evidence="1">
    <location>
        <begin position="5"/>
        <end position="121"/>
    </location>
</feature>
<dbReference type="PANTHER" id="PTHR48090">
    <property type="entry name" value="UNDECAPRENYL-PHOSPHATE 4-DEOXY-4-FORMAMIDO-L-ARABINOSE TRANSFERASE-RELATED"/>
    <property type="match status" value="1"/>
</dbReference>
<evidence type="ECO:0000313" key="3">
    <source>
        <dbReference type="Proteomes" id="UP000526408"/>
    </source>
</evidence>
<dbReference type="InterPro" id="IPR001173">
    <property type="entry name" value="Glyco_trans_2-like"/>
</dbReference>
<dbReference type="Pfam" id="PF00535">
    <property type="entry name" value="Glycos_transf_2"/>
    <property type="match status" value="1"/>
</dbReference>
<keyword evidence="2" id="KW-0808">Transferase</keyword>
<evidence type="ECO:0000313" key="2">
    <source>
        <dbReference type="EMBL" id="NKX43577.1"/>
    </source>
</evidence>
<name>A0A7X6GWA0_9RHOB</name>
<gene>
    <name evidence="2" type="ORF">HCU73_03155</name>
</gene>
<dbReference type="Gene3D" id="3.90.550.10">
    <property type="entry name" value="Spore Coat Polysaccharide Biosynthesis Protein SpsA, Chain A"/>
    <property type="match status" value="1"/>
</dbReference>
<sequence>MTRASILIPAHDEAEVIGRTLWYLSRGLPLAEVRVVVIANGCTDATAARARAALPQATVIETDRPGKCHALNLGYAAADKDAPVVCLDADLDVTAEAVAALVAPLADGTALAACGQMDVDTAAVAAPVRVFYQGWRTNPYFARGKFGGLFALSPAGAARVFPLPEITADDEYIRRSFAPAEIAFVPGCRFVARAPRTLASLVRVRRRSLRGAREVARMGKASPERGSARTMIRRALASPADLWPVAVFLAVSVWVRLSLLVDRAGPAPRWERDLTTRGEGPGR</sequence>
<proteinExistence type="predicted"/>